<feature type="compositionally biased region" description="Basic and acidic residues" evidence="1">
    <location>
        <begin position="266"/>
        <end position="277"/>
    </location>
</feature>
<feature type="transmembrane region" description="Helical" evidence="2">
    <location>
        <begin position="601"/>
        <end position="618"/>
    </location>
</feature>
<feature type="region of interest" description="Disordered" evidence="1">
    <location>
        <begin position="244"/>
        <end position="300"/>
    </location>
</feature>
<feature type="compositionally biased region" description="Basic residues" evidence="1">
    <location>
        <begin position="862"/>
        <end position="872"/>
    </location>
</feature>
<organism evidence="4 5">
    <name type="scientific">Prorocentrum cordatum</name>
    <dbReference type="NCBI Taxonomy" id="2364126"/>
    <lineage>
        <taxon>Eukaryota</taxon>
        <taxon>Sar</taxon>
        <taxon>Alveolata</taxon>
        <taxon>Dinophyceae</taxon>
        <taxon>Prorocentrales</taxon>
        <taxon>Prorocentraceae</taxon>
        <taxon>Prorocentrum</taxon>
    </lineage>
</organism>
<dbReference type="InterPro" id="IPR006461">
    <property type="entry name" value="PLAC_motif_containing"/>
</dbReference>
<feature type="compositionally biased region" description="Low complexity" evidence="1">
    <location>
        <begin position="244"/>
        <end position="259"/>
    </location>
</feature>
<evidence type="ECO:0000256" key="2">
    <source>
        <dbReference type="SAM" id="Phobius"/>
    </source>
</evidence>
<dbReference type="PANTHER" id="PTHR21534:SF0">
    <property type="entry name" value="KATANIN-INTERACTING PROTEIN"/>
    <property type="match status" value="1"/>
</dbReference>
<comment type="caution">
    <text evidence="4">The sequence shown here is derived from an EMBL/GenBank/DDBJ whole genome shotgun (WGS) entry which is preliminary data.</text>
</comment>
<reference evidence="4" key="1">
    <citation type="submission" date="2023-10" db="EMBL/GenBank/DDBJ databases">
        <authorList>
            <person name="Chen Y."/>
            <person name="Shah S."/>
            <person name="Dougan E. K."/>
            <person name="Thang M."/>
            <person name="Chan C."/>
        </authorList>
    </citation>
    <scope>NUCLEOTIDE SEQUENCE [LARGE SCALE GENOMIC DNA]</scope>
</reference>
<feature type="domain" description="KATNIP" evidence="3">
    <location>
        <begin position="765"/>
        <end position="843"/>
    </location>
</feature>
<feature type="transmembrane region" description="Helical" evidence="2">
    <location>
        <begin position="473"/>
        <end position="497"/>
    </location>
</feature>
<keyword evidence="2" id="KW-0472">Membrane</keyword>
<gene>
    <name evidence="4" type="ORF">PCOR1329_LOCUS51714</name>
</gene>
<feature type="compositionally biased region" description="Low complexity" evidence="1">
    <location>
        <begin position="873"/>
        <end position="883"/>
    </location>
</feature>
<feature type="transmembrane region" description="Helical" evidence="2">
    <location>
        <begin position="559"/>
        <end position="589"/>
    </location>
</feature>
<dbReference type="Pfam" id="PF14652">
    <property type="entry name" value="DUF4457"/>
    <property type="match status" value="2"/>
</dbReference>
<dbReference type="InterPro" id="IPR026704">
    <property type="entry name" value="KATNIP"/>
</dbReference>
<evidence type="ECO:0000259" key="3">
    <source>
        <dbReference type="Pfam" id="PF14652"/>
    </source>
</evidence>
<evidence type="ECO:0000313" key="5">
    <source>
        <dbReference type="Proteomes" id="UP001189429"/>
    </source>
</evidence>
<feature type="region of interest" description="Disordered" evidence="1">
    <location>
        <begin position="314"/>
        <end position="366"/>
    </location>
</feature>
<keyword evidence="5" id="KW-1185">Reference proteome</keyword>
<protein>
    <recommendedName>
        <fullName evidence="3">KATNIP domain-containing protein</fullName>
    </recommendedName>
</protein>
<dbReference type="PANTHER" id="PTHR21534">
    <property type="entry name" value="KATANIN-INTERACTING PROTEIN"/>
    <property type="match status" value="1"/>
</dbReference>
<accession>A0ABN9UU67</accession>
<dbReference type="Proteomes" id="UP001189429">
    <property type="component" value="Unassembled WGS sequence"/>
</dbReference>
<proteinExistence type="predicted"/>
<keyword evidence="2" id="KW-0812">Transmembrane</keyword>
<dbReference type="EMBL" id="CAUYUJ010016282">
    <property type="protein sequence ID" value="CAK0863612.1"/>
    <property type="molecule type" value="Genomic_DNA"/>
</dbReference>
<evidence type="ECO:0000256" key="1">
    <source>
        <dbReference type="SAM" id="MobiDB-lite"/>
    </source>
</evidence>
<feature type="region of interest" description="Disordered" evidence="1">
    <location>
        <begin position="813"/>
        <end position="883"/>
    </location>
</feature>
<feature type="domain" description="KATNIP" evidence="3">
    <location>
        <begin position="97"/>
        <end position="209"/>
    </location>
</feature>
<evidence type="ECO:0000313" key="4">
    <source>
        <dbReference type="EMBL" id="CAK0863612.1"/>
    </source>
</evidence>
<dbReference type="InterPro" id="IPR027859">
    <property type="entry name" value="KATNIP_dom"/>
</dbReference>
<feature type="compositionally biased region" description="Basic and acidic residues" evidence="1">
    <location>
        <begin position="351"/>
        <end position="362"/>
    </location>
</feature>
<sequence>MHYVRNTQLLKIHAHTLISEYFAIMSEQVTITTHQDMKLECDIMMTYVEAPLNYVLRTDFPSRGKTGTHDSPMDLQDEKVHPFDGADVANGALRVRVLSNWGDARQCGLSLLEALDESAEVMRIPRASVSLRGTQSGANTLPRVLEGRPDTTSEKQMWLATLCPRDGGGFEPVEIVLSWPAGLAAPSALRLWNFNSPDGLDKGARRVEVCRGADAVWSGELPRGTGSCHAASALAPLRPGFAAPAGAAAPRTPTGAGRPIWLGEAPAERAGGRRPEDGLLAAAGPKRATQSTLRDAKPGLNSDHELMMRQCRIQQQPGKEAAGGWGDEDDDGDGPPAPLAASPAPSPGTARAERGSCDRTRAATDGPVCSPCDHVRCAMLPLVLMLPLALLSLDLVAPWPLGSSARLVPALVPHGWAPEAVMSRRLTGDHGGDLFNAGDEEEELKKELEAAMNGQWGSGSDGMDGHHEAEAGLLLIAMMTLTAISIGACVGQLVFACKYKQDVTDKRPHLDQAARQLPSGDFENGPFACFDDCHTCMHAFFCTCCRAGDTFQAAGIEQYWTVIGIFVLAVIVADIVSSFVASFVGASIAASGGDPEHATRLTSSLTNMILAIITGAVFQRYRRKLRVKLGGSEEGGPGVAVDFLMYAFCTQCVVAQEAREIDAATSVKVECCCSLTTAASAPLEGQPFVGQPQPLIGQPVYGNAADGDAPSEPLLAELQGLGLDVPIREDPPPSPFDDRDALDGLCGEDAVDWQPTLGSSLVNFNPNESQSVVIPTLPRGRTLVLNCVSTWGDTNFVGLAGIELFDARGLPVVPKDPRRQVSADPYSINVLPEYEDDPRTPGDYAPPPRSTLPGTTSTSGWRRSRLGRRTRSRWTSSGRRPFP</sequence>
<dbReference type="Pfam" id="PF04749">
    <property type="entry name" value="PLAC8"/>
    <property type="match status" value="1"/>
</dbReference>
<name>A0ABN9UU67_9DINO</name>
<keyword evidence="2" id="KW-1133">Transmembrane helix</keyword>
<dbReference type="NCBIfam" id="TIGR01571">
    <property type="entry name" value="A_thal_Cys_rich"/>
    <property type="match status" value="1"/>
</dbReference>